<reference evidence="7 8" key="1">
    <citation type="submission" date="2020-01" db="EMBL/GenBank/DDBJ databases">
        <title>Identification and distribution of gene clusters putatively required for synthesis of sphingolipid metabolism inhibitors in phylogenetically diverse species of the filamentous fungus Fusarium.</title>
        <authorList>
            <person name="Kim H.-S."/>
            <person name="Busman M."/>
            <person name="Brown D.W."/>
            <person name="Divon H."/>
            <person name="Uhlig S."/>
            <person name="Proctor R.H."/>
        </authorList>
    </citation>
    <scope>NUCLEOTIDE SEQUENCE [LARGE SCALE GENOMIC DNA]</scope>
    <source>
        <strain evidence="7 8">NRRL 20459</strain>
    </source>
</reference>
<evidence type="ECO:0000313" key="7">
    <source>
        <dbReference type="EMBL" id="KAF4461882.1"/>
    </source>
</evidence>
<proteinExistence type="predicted"/>
<accession>A0A8H4PHX5</accession>
<dbReference type="PANTHER" id="PTHR37451:SF5">
    <property type="entry name" value="MARVEL DOMAIN-CONTAINING PROTEIN"/>
    <property type="match status" value="1"/>
</dbReference>
<evidence type="ECO:0000256" key="1">
    <source>
        <dbReference type="ARBA" id="ARBA00004141"/>
    </source>
</evidence>
<protein>
    <recommendedName>
        <fullName evidence="6">MARVEL domain-containing protein</fullName>
    </recommendedName>
</protein>
<name>A0A8H4PHX5_9HYPO</name>
<feature type="transmembrane region" description="Helical" evidence="5">
    <location>
        <begin position="43"/>
        <end position="62"/>
    </location>
</feature>
<evidence type="ECO:0000313" key="8">
    <source>
        <dbReference type="Proteomes" id="UP000554235"/>
    </source>
</evidence>
<gene>
    <name evidence="7" type="ORF">FALBO_11315</name>
</gene>
<comment type="subcellular location">
    <subcellularLocation>
        <location evidence="1">Membrane</location>
        <topology evidence="1">Multi-pass membrane protein</topology>
    </subcellularLocation>
</comment>
<dbReference type="PANTHER" id="PTHR37451">
    <property type="entry name" value="MARVEL DOMAIN"/>
    <property type="match status" value="1"/>
</dbReference>
<comment type="caution">
    <text evidence="7">The sequence shown here is derived from an EMBL/GenBank/DDBJ whole genome shotgun (WGS) entry which is preliminary data.</text>
</comment>
<keyword evidence="2 5" id="KW-0812">Transmembrane</keyword>
<evidence type="ECO:0000259" key="6">
    <source>
        <dbReference type="Pfam" id="PF01284"/>
    </source>
</evidence>
<dbReference type="InterPro" id="IPR008253">
    <property type="entry name" value="Marvel"/>
</dbReference>
<keyword evidence="8" id="KW-1185">Reference proteome</keyword>
<dbReference type="AlphaFoldDB" id="A0A8H4PHX5"/>
<dbReference type="Pfam" id="PF01284">
    <property type="entry name" value="MARVEL"/>
    <property type="match status" value="1"/>
</dbReference>
<feature type="transmembrane region" description="Helical" evidence="5">
    <location>
        <begin position="83"/>
        <end position="102"/>
    </location>
</feature>
<evidence type="ECO:0000256" key="2">
    <source>
        <dbReference type="ARBA" id="ARBA00022692"/>
    </source>
</evidence>
<dbReference type="GO" id="GO:0016020">
    <property type="term" value="C:membrane"/>
    <property type="evidence" value="ECO:0007669"/>
    <property type="project" value="UniProtKB-SubCell"/>
</dbReference>
<organism evidence="7 8">
    <name type="scientific">Fusarium albosuccineum</name>
    <dbReference type="NCBI Taxonomy" id="1237068"/>
    <lineage>
        <taxon>Eukaryota</taxon>
        <taxon>Fungi</taxon>
        <taxon>Dikarya</taxon>
        <taxon>Ascomycota</taxon>
        <taxon>Pezizomycotina</taxon>
        <taxon>Sordariomycetes</taxon>
        <taxon>Hypocreomycetidae</taxon>
        <taxon>Hypocreales</taxon>
        <taxon>Nectriaceae</taxon>
        <taxon>Fusarium</taxon>
        <taxon>Fusarium decemcellulare species complex</taxon>
    </lineage>
</organism>
<sequence>MARLVFTCLRALQLTLSLASIGLSGFVVNWYMTVRTSTPSPFTYLIVSSVFSILSLAYLELVPRFAPRLSHQYAAIGVESVNAALYFAGFIAVAVFIGSLLMCQGTVCSAGRADAVVAAGQFTTWIATTILMAKDMFKRGFEPPVKDVNGAREMGQV</sequence>
<evidence type="ECO:0000256" key="5">
    <source>
        <dbReference type="SAM" id="Phobius"/>
    </source>
</evidence>
<evidence type="ECO:0000256" key="3">
    <source>
        <dbReference type="ARBA" id="ARBA00022989"/>
    </source>
</evidence>
<dbReference type="OrthoDB" id="2117453at2759"/>
<keyword evidence="4 5" id="KW-0472">Membrane</keyword>
<dbReference type="EMBL" id="JAADYS010001635">
    <property type="protein sequence ID" value="KAF4461882.1"/>
    <property type="molecule type" value="Genomic_DNA"/>
</dbReference>
<dbReference type="Proteomes" id="UP000554235">
    <property type="component" value="Unassembled WGS sequence"/>
</dbReference>
<keyword evidence="3 5" id="KW-1133">Transmembrane helix</keyword>
<feature type="domain" description="MARVEL" evidence="6">
    <location>
        <begin position="7"/>
        <end position="131"/>
    </location>
</feature>
<evidence type="ECO:0000256" key="4">
    <source>
        <dbReference type="ARBA" id="ARBA00023136"/>
    </source>
</evidence>